<dbReference type="STRING" id="1122973.GCA_000379925_00780"/>
<evidence type="ECO:0000256" key="4">
    <source>
        <dbReference type="ARBA" id="ARBA00022989"/>
    </source>
</evidence>
<feature type="non-terminal residue" evidence="7">
    <location>
        <position position="1"/>
    </location>
</feature>
<gene>
    <name evidence="7" type="ORF">E4P47_09425</name>
</gene>
<dbReference type="Pfam" id="PF12696">
    <property type="entry name" value="TraG-D_C"/>
    <property type="match status" value="1"/>
</dbReference>
<keyword evidence="5" id="KW-0472">Membrane</keyword>
<evidence type="ECO:0000313" key="7">
    <source>
        <dbReference type="EMBL" id="TFH93988.1"/>
    </source>
</evidence>
<dbReference type="AlphaFoldDB" id="A0A4Y8WNX4"/>
<dbReference type="SUPFAM" id="SSF52540">
    <property type="entry name" value="P-loop containing nucleoside triphosphate hydrolases"/>
    <property type="match status" value="1"/>
</dbReference>
<evidence type="ECO:0000313" key="8">
    <source>
        <dbReference type="Proteomes" id="UP000297225"/>
    </source>
</evidence>
<keyword evidence="3" id="KW-0812">Transmembrane</keyword>
<reference evidence="7 8" key="1">
    <citation type="submission" date="2019-03" db="EMBL/GenBank/DDBJ databases">
        <title>Porphyromonas levii Isolated from the Uterus of Dairy Cows.</title>
        <authorList>
            <person name="Francis A.M."/>
        </authorList>
    </citation>
    <scope>NUCLEOTIDE SEQUENCE [LARGE SCALE GENOMIC DNA]</scope>
    <source>
        <strain evidence="7 8">AF5678</strain>
    </source>
</reference>
<proteinExistence type="predicted"/>
<keyword evidence="4" id="KW-1133">Transmembrane helix</keyword>
<comment type="subcellular location">
    <subcellularLocation>
        <location evidence="1">Cell membrane</location>
        <topology evidence="1">Multi-pass membrane protein</topology>
    </subcellularLocation>
</comment>
<dbReference type="Gene3D" id="3.40.50.300">
    <property type="entry name" value="P-loop containing nucleotide triphosphate hydrolases"/>
    <property type="match status" value="1"/>
</dbReference>
<dbReference type="PANTHER" id="PTHR37937">
    <property type="entry name" value="CONJUGATIVE TRANSFER: DNA TRANSPORT"/>
    <property type="match status" value="1"/>
</dbReference>
<comment type="caution">
    <text evidence="7">The sequence shown here is derived from an EMBL/GenBank/DDBJ whole genome shotgun (WGS) entry which is preliminary data.</text>
</comment>
<dbReference type="PANTHER" id="PTHR37937:SF1">
    <property type="entry name" value="CONJUGATIVE TRANSFER: DNA TRANSPORT"/>
    <property type="match status" value="1"/>
</dbReference>
<dbReference type="Proteomes" id="UP000297225">
    <property type="component" value="Unassembled WGS sequence"/>
</dbReference>
<dbReference type="InterPro" id="IPR051539">
    <property type="entry name" value="T4SS-coupling_protein"/>
</dbReference>
<evidence type="ECO:0000256" key="3">
    <source>
        <dbReference type="ARBA" id="ARBA00022692"/>
    </source>
</evidence>
<dbReference type="CDD" id="cd01127">
    <property type="entry name" value="TrwB_TraG_TraD_VirD4"/>
    <property type="match status" value="1"/>
</dbReference>
<dbReference type="EMBL" id="SPNC01000227">
    <property type="protein sequence ID" value="TFH93988.1"/>
    <property type="molecule type" value="Genomic_DNA"/>
</dbReference>
<evidence type="ECO:0000259" key="6">
    <source>
        <dbReference type="Pfam" id="PF12696"/>
    </source>
</evidence>
<evidence type="ECO:0000256" key="2">
    <source>
        <dbReference type="ARBA" id="ARBA00022475"/>
    </source>
</evidence>
<accession>A0A4Y8WNX4</accession>
<organism evidence="7 8">
    <name type="scientific">Porphyromonas levii</name>
    <dbReference type="NCBI Taxonomy" id="28114"/>
    <lineage>
        <taxon>Bacteria</taxon>
        <taxon>Pseudomonadati</taxon>
        <taxon>Bacteroidota</taxon>
        <taxon>Bacteroidia</taxon>
        <taxon>Bacteroidales</taxon>
        <taxon>Porphyromonadaceae</taxon>
        <taxon>Porphyromonas</taxon>
    </lineage>
</organism>
<sequence>IKVKVSSKNHQAGKMPSFYIVNFDDLSRTHRCNPLNPIFLEDMSDAYESAYVIMVNLNKTWTEKQGEFFTESAIIFTSACIWFLKLYKNGRYCTLPHLLELISTDYEALFPILISYDELTNYMRPFIGAWEGGAQDQLQGQIASAQLGISRITSPALYWVMSGNDFSLDINDPNDPKILCVGNNPLRQNIYAAALGLINFRLVARINRKYKQKCSVIIDELPTIYFRGIDTLIATARSNLISICLGFQDYSQIIRDYGDKQAKAIINTIGNLFSGQVTGETADALSRRFGQSVQAQQSASISDSGTSISLSSQMHNLIPASKISNLSQGQFVGSIVDNFNENIKLKTFNAQIVVDTEKIKRDTKNWTSIPVLANMVDEDGEDRLNEIVQENFSKIKREVEQIIKDETARIAADPLLCGLLVKKNEG</sequence>
<dbReference type="InterPro" id="IPR027417">
    <property type="entry name" value="P-loop_NTPase"/>
</dbReference>
<protein>
    <submittedName>
        <fullName evidence="7">Mobilization protein</fullName>
    </submittedName>
</protein>
<keyword evidence="2" id="KW-1003">Cell membrane</keyword>
<dbReference type="GO" id="GO:0005886">
    <property type="term" value="C:plasma membrane"/>
    <property type="evidence" value="ECO:0007669"/>
    <property type="project" value="UniProtKB-SubCell"/>
</dbReference>
<keyword evidence="8" id="KW-1185">Reference proteome</keyword>
<evidence type="ECO:0000256" key="5">
    <source>
        <dbReference type="ARBA" id="ARBA00023136"/>
    </source>
</evidence>
<evidence type="ECO:0000256" key="1">
    <source>
        <dbReference type="ARBA" id="ARBA00004651"/>
    </source>
</evidence>
<feature type="domain" description="TraD/TraG TraM recognition site" evidence="6">
    <location>
        <begin position="215"/>
        <end position="327"/>
    </location>
</feature>
<dbReference type="InterPro" id="IPR032689">
    <property type="entry name" value="TraG-D_C"/>
</dbReference>
<name>A0A4Y8WNX4_9PORP</name>
<dbReference type="RefSeq" id="WP_134852683.1">
    <property type="nucleotide sequence ID" value="NZ_SPNC01000227.1"/>
</dbReference>